<sequence length="261" mass="30541">MIKKNAKNIILVLFVVITGIFYIDSFMRSGVEEDFFTDIYLYLWNCNLNIVFTIVFLVVFQELCVMDSYKKIFTRFDRYIITRVGYVNFYKKEIKTIALKSLAYYYLLHTIMLLYCLIKYGYRTSPDIDLFKYQLFCGNPLLNIILFIILSSFGLIIFNCFIFSLSSFIKNMYLYRFTSLASFFVTILLSVIFSTLIQKIFGVTDLIKTIGQSLMITSLLQPGMAFMRYGFLNFSIAAIIFIILTIVTLSIAIKYRMKYDG</sequence>
<dbReference type="RefSeq" id="WP_217748417.1">
    <property type="nucleotide sequence ID" value="NZ_JAHOEB010000149.1"/>
</dbReference>
<feature type="transmembrane region" description="Helical" evidence="1">
    <location>
        <begin position="231"/>
        <end position="253"/>
    </location>
</feature>
<dbReference type="Proteomes" id="UP001196408">
    <property type="component" value="Unassembled WGS sequence"/>
</dbReference>
<evidence type="ECO:0000313" key="3">
    <source>
        <dbReference type="EMBL" id="MBV3393828.1"/>
    </source>
</evidence>
<feature type="transmembrane region" description="Helical" evidence="1">
    <location>
        <begin position="9"/>
        <end position="27"/>
    </location>
</feature>
<reference evidence="2 5" key="1">
    <citation type="submission" date="2021-06" db="EMBL/GenBank/DDBJ databases">
        <title>Collection of gut derived symbiotic bacterial strains cultured from healthy donors.</title>
        <authorList>
            <person name="Lin H."/>
            <person name="Littmann E."/>
            <person name="Pamer E.G."/>
        </authorList>
    </citation>
    <scope>NUCLEOTIDE SEQUENCE</scope>
    <source>
        <strain evidence="3 5">MSK.21.70</strain>
        <strain evidence="2">MSK.21.82</strain>
    </source>
</reference>
<evidence type="ECO:0008006" key="6">
    <source>
        <dbReference type="Google" id="ProtNLM"/>
    </source>
</evidence>
<dbReference type="Proteomes" id="UP001197492">
    <property type="component" value="Unassembled WGS sequence"/>
</dbReference>
<feature type="transmembrane region" description="Helical" evidence="1">
    <location>
        <begin position="102"/>
        <end position="122"/>
    </location>
</feature>
<comment type="caution">
    <text evidence="2">The sequence shown here is derived from an EMBL/GenBank/DDBJ whole genome shotgun (WGS) entry which is preliminary data.</text>
</comment>
<proteinExistence type="predicted"/>
<protein>
    <recommendedName>
        <fullName evidence="6">ABC-2 family transporter protein</fullName>
    </recommendedName>
</protein>
<evidence type="ECO:0000313" key="5">
    <source>
        <dbReference type="Proteomes" id="UP001197492"/>
    </source>
</evidence>
<organism evidence="2 4">
    <name type="scientific">Catenibacterium mitsuokai</name>
    <dbReference type="NCBI Taxonomy" id="100886"/>
    <lineage>
        <taxon>Bacteria</taxon>
        <taxon>Bacillati</taxon>
        <taxon>Bacillota</taxon>
        <taxon>Erysipelotrichia</taxon>
        <taxon>Erysipelotrichales</taxon>
        <taxon>Coprobacillaceae</taxon>
        <taxon>Catenibacterium</taxon>
    </lineage>
</organism>
<gene>
    <name evidence="2" type="ORF">KSV97_11350</name>
    <name evidence="3" type="ORF">KSW06_11390</name>
</gene>
<accession>A0AAW4MXV2</accession>
<feature type="transmembrane region" description="Helical" evidence="1">
    <location>
        <begin position="39"/>
        <end position="60"/>
    </location>
</feature>
<dbReference type="EMBL" id="JAHOEF010000147">
    <property type="protein sequence ID" value="MBV3383789.1"/>
    <property type="molecule type" value="Genomic_DNA"/>
</dbReference>
<evidence type="ECO:0000256" key="1">
    <source>
        <dbReference type="SAM" id="Phobius"/>
    </source>
</evidence>
<evidence type="ECO:0000313" key="2">
    <source>
        <dbReference type="EMBL" id="MBV3383789.1"/>
    </source>
</evidence>
<keyword evidence="1" id="KW-0472">Membrane</keyword>
<keyword evidence="5" id="KW-1185">Reference proteome</keyword>
<evidence type="ECO:0000313" key="4">
    <source>
        <dbReference type="Proteomes" id="UP001196408"/>
    </source>
</evidence>
<feature type="transmembrane region" description="Helical" evidence="1">
    <location>
        <begin position="142"/>
        <end position="165"/>
    </location>
</feature>
<feature type="transmembrane region" description="Helical" evidence="1">
    <location>
        <begin position="177"/>
        <end position="197"/>
    </location>
</feature>
<dbReference type="EMBL" id="JAHOEL010000150">
    <property type="protein sequence ID" value="MBV3393828.1"/>
    <property type="molecule type" value="Genomic_DNA"/>
</dbReference>
<dbReference type="AlphaFoldDB" id="A0AAW4MXV2"/>
<name>A0AAW4MXV2_9FIRM</name>
<keyword evidence="1" id="KW-0812">Transmembrane</keyword>
<keyword evidence="1" id="KW-1133">Transmembrane helix</keyword>